<evidence type="ECO:0000313" key="3">
    <source>
        <dbReference type="EMBL" id="MEQ0560668.1"/>
    </source>
</evidence>
<feature type="transmembrane region" description="Helical" evidence="2">
    <location>
        <begin position="201"/>
        <end position="219"/>
    </location>
</feature>
<reference evidence="3 4" key="1">
    <citation type="submission" date="2024-05" db="EMBL/GenBank/DDBJ databases">
        <authorList>
            <person name="Zhao H."/>
            <person name="Xu Y."/>
            <person name="Lin S."/>
            <person name="Spain J.C."/>
            <person name="Zhou N.-Y."/>
        </authorList>
    </citation>
    <scope>NUCLEOTIDE SEQUENCE [LARGE SCALE GENOMIC DNA]</scope>
    <source>
        <strain evidence="3 4">NEAU-NG30</strain>
    </source>
</reference>
<feature type="transmembrane region" description="Helical" evidence="2">
    <location>
        <begin position="231"/>
        <end position="249"/>
    </location>
</feature>
<dbReference type="EMBL" id="JBDZYD010000005">
    <property type="protein sequence ID" value="MEQ0560668.1"/>
    <property type="molecule type" value="Genomic_DNA"/>
</dbReference>
<comment type="caution">
    <text evidence="3">The sequence shown here is derived from an EMBL/GenBank/DDBJ whole genome shotgun (WGS) entry which is preliminary data.</text>
</comment>
<sequence>MQSVSFWQAWGLWFDGQSVSGYTLWGLPVLWWGRLGKLGQFTGGLVAIIDIVGVARISAWGERLRVRPVEGHRRTLAQTWRRTAEIYRDVYRDIVEDVARRSAAKRPHLHPGGGPKQRELEPEARRVKRILGTGLGILLVAGWTLIIWHEFAGAPPAQPATEDSTAWYWWVLLFVGALVFAFSWYWILMAVLAVLSLAVNLVARAWPLVVYGLFVWPPLVLLRGPQPDRSLRVIGVLLVVAGFGFDLLAS</sequence>
<feature type="transmembrane region" description="Helical" evidence="2">
    <location>
        <begin position="130"/>
        <end position="148"/>
    </location>
</feature>
<dbReference type="RefSeq" id="WP_348951677.1">
    <property type="nucleotide sequence ID" value="NZ_JBDZYD010000005.1"/>
</dbReference>
<name>A0ABV0LEE3_9PSEU</name>
<evidence type="ECO:0000256" key="2">
    <source>
        <dbReference type="SAM" id="Phobius"/>
    </source>
</evidence>
<keyword evidence="4" id="KW-1185">Reference proteome</keyword>
<organism evidence="3 4">
    <name type="scientific">Amycolatopsis melonis</name>
    <dbReference type="NCBI Taxonomy" id="3156488"/>
    <lineage>
        <taxon>Bacteria</taxon>
        <taxon>Bacillati</taxon>
        <taxon>Actinomycetota</taxon>
        <taxon>Actinomycetes</taxon>
        <taxon>Pseudonocardiales</taxon>
        <taxon>Pseudonocardiaceae</taxon>
        <taxon>Amycolatopsis</taxon>
    </lineage>
</organism>
<keyword evidence="2" id="KW-1133">Transmembrane helix</keyword>
<protein>
    <submittedName>
        <fullName evidence="3">Uncharacterized protein</fullName>
    </submittedName>
</protein>
<evidence type="ECO:0000313" key="4">
    <source>
        <dbReference type="Proteomes" id="UP001440984"/>
    </source>
</evidence>
<feature type="transmembrane region" description="Helical" evidence="2">
    <location>
        <begin position="168"/>
        <end position="194"/>
    </location>
</feature>
<feature type="region of interest" description="Disordered" evidence="1">
    <location>
        <begin position="102"/>
        <end position="121"/>
    </location>
</feature>
<dbReference type="Proteomes" id="UP001440984">
    <property type="component" value="Unassembled WGS sequence"/>
</dbReference>
<proteinExistence type="predicted"/>
<evidence type="ECO:0000256" key="1">
    <source>
        <dbReference type="SAM" id="MobiDB-lite"/>
    </source>
</evidence>
<feature type="transmembrane region" description="Helical" evidence="2">
    <location>
        <begin position="38"/>
        <end position="57"/>
    </location>
</feature>
<keyword evidence="2" id="KW-0812">Transmembrane</keyword>
<accession>A0ABV0LEE3</accession>
<gene>
    <name evidence="3" type="ORF">ABJI51_16400</name>
</gene>
<keyword evidence="2" id="KW-0472">Membrane</keyword>